<proteinExistence type="predicted"/>
<sequence>MLRKKISGFAILAIFLFVNCAFAADSPRRNIFQRKQVTPVIEKKSSKANIKPVKKTVAKSVK</sequence>
<name>A0A2J0LET4_9BACT</name>
<dbReference type="Proteomes" id="UP000231267">
    <property type="component" value="Unassembled WGS sequence"/>
</dbReference>
<evidence type="ECO:0000313" key="2">
    <source>
        <dbReference type="EMBL" id="PIW66375.1"/>
    </source>
</evidence>
<organism evidence="2 3">
    <name type="scientific">Candidatus Taenaricola geysiri</name>
    <dbReference type="NCBI Taxonomy" id="1974752"/>
    <lineage>
        <taxon>Bacteria</taxon>
        <taxon>Pseudomonadati</taxon>
        <taxon>Candidatus Omnitrophota</taxon>
        <taxon>Candidatus Taenaricola</taxon>
    </lineage>
</organism>
<evidence type="ECO:0000256" key="1">
    <source>
        <dbReference type="SAM" id="SignalP"/>
    </source>
</evidence>
<feature type="non-terminal residue" evidence="2">
    <location>
        <position position="62"/>
    </location>
</feature>
<feature type="chain" id="PRO_5014470864" evidence="1">
    <location>
        <begin position="24"/>
        <end position="62"/>
    </location>
</feature>
<comment type="caution">
    <text evidence="2">The sequence shown here is derived from an EMBL/GenBank/DDBJ whole genome shotgun (WGS) entry which is preliminary data.</text>
</comment>
<gene>
    <name evidence="2" type="ORF">COW11_03675</name>
</gene>
<evidence type="ECO:0000313" key="3">
    <source>
        <dbReference type="Proteomes" id="UP000231267"/>
    </source>
</evidence>
<protein>
    <submittedName>
        <fullName evidence="2">Uncharacterized protein</fullName>
    </submittedName>
</protein>
<dbReference type="AlphaFoldDB" id="A0A2J0LET4"/>
<dbReference type="EMBL" id="PFGP01000089">
    <property type="protein sequence ID" value="PIW66375.1"/>
    <property type="molecule type" value="Genomic_DNA"/>
</dbReference>
<feature type="signal peptide" evidence="1">
    <location>
        <begin position="1"/>
        <end position="23"/>
    </location>
</feature>
<reference evidence="2 3" key="1">
    <citation type="submission" date="2017-09" db="EMBL/GenBank/DDBJ databases">
        <title>Depth-based differentiation of microbial function through sediment-hosted aquifers and enrichment of novel symbionts in the deep terrestrial subsurface.</title>
        <authorList>
            <person name="Probst A.J."/>
            <person name="Ladd B."/>
            <person name="Jarett J.K."/>
            <person name="Geller-Mcgrath D.E."/>
            <person name="Sieber C.M."/>
            <person name="Emerson J.B."/>
            <person name="Anantharaman K."/>
            <person name="Thomas B.C."/>
            <person name="Malmstrom R."/>
            <person name="Stieglmeier M."/>
            <person name="Klingl A."/>
            <person name="Woyke T."/>
            <person name="Ryan C.M."/>
            <person name="Banfield J.F."/>
        </authorList>
    </citation>
    <scope>NUCLEOTIDE SEQUENCE [LARGE SCALE GENOMIC DNA]</scope>
    <source>
        <strain evidence="2">CG12_big_fil_rev_8_21_14_0_65_43_15</strain>
    </source>
</reference>
<accession>A0A2J0LET4</accession>
<keyword evidence="1" id="KW-0732">Signal</keyword>